<dbReference type="InterPro" id="IPR036627">
    <property type="entry name" value="CobW-likC_sf"/>
</dbReference>
<keyword evidence="1" id="KW-0547">Nucleotide-binding</keyword>
<accession>A0ABS5LE53</accession>
<dbReference type="Gene3D" id="3.40.50.300">
    <property type="entry name" value="P-loop containing nucleotide triphosphate hydrolases"/>
    <property type="match status" value="1"/>
</dbReference>
<dbReference type="SUPFAM" id="SSF52540">
    <property type="entry name" value="P-loop containing nucleoside triphosphate hydrolases"/>
    <property type="match status" value="1"/>
</dbReference>
<dbReference type="InterPro" id="IPR003495">
    <property type="entry name" value="CobW/HypB/UreG_nucleotide-bd"/>
</dbReference>
<dbReference type="InterPro" id="IPR027417">
    <property type="entry name" value="P-loop_NTPase"/>
</dbReference>
<dbReference type="SMART" id="SM00833">
    <property type="entry name" value="CobW_C"/>
    <property type="match status" value="1"/>
</dbReference>
<dbReference type="PANTHER" id="PTHR13748">
    <property type="entry name" value="COBW-RELATED"/>
    <property type="match status" value="1"/>
</dbReference>
<dbReference type="RefSeq" id="WP_211557680.1">
    <property type="nucleotide sequence ID" value="NZ_JAGVRK010000001.1"/>
</dbReference>
<keyword evidence="2" id="KW-0378">Hydrolase</keyword>
<sequence length="304" mass="34028">MEQTEIYILGGFLGAGKTTLLKNLLQEEKAAGRKVAVVMNELGKESIDSSAVSEDIPLKELLNGCVCCTMQGQFEAQLHALLAENELDVIYIETTGAAHPVEVLDSCLSPLFADKLLVRGIISLADGSRWQDQDRLSIPVRRLLHEQIKHADLVLLNKTDLLTETEQGEVVREIQEIQAKGKVLMTAHARVKLEDIRKLTASPKGAVLKSGINEQLHMKTYVHKFTGTVDLGGFEQFLRDMPDTIYRIKGYVSFADTDGCFSVQYSYGMPMYMKEPVKMKPLLVFIGEDLDHSWIRSKMEEITK</sequence>
<evidence type="ECO:0000256" key="4">
    <source>
        <dbReference type="ARBA" id="ARBA00034320"/>
    </source>
</evidence>
<dbReference type="PANTHER" id="PTHR13748:SF62">
    <property type="entry name" value="COBW DOMAIN-CONTAINING PROTEIN"/>
    <property type="match status" value="1"/>
</dbReference>
<dbReference type="Pfam" id="PF07683">
    <property type="entry name" value="CobW_C"/>
    <property type="match status" value="1"/>
</dbReference>
<name>A0ABS5LE53_9BACI</name>
<protein>
    <submittedName>
        <fullName evidence="7">GTP-binding protein</fullName>
    </submittedName>
</protein>
<comment type="similarity">
    <text evidence="4">Belongs to the SIMIBI class G3E GTPase family. ZNG1 subfamily.</text>
</comment>
<dbReference type="SUPFAM" id="SSF90002">
    <property type="entry name" value="Hypothetical protein YjiA, C-terminal domain"/>
    <property type="match status" value="1"/>
</dbReference>
<evidence type="ECO:0000256" key="1">
    <source>
        <dbReference type="ARBA" id="ARBA00022741"/>
    </source>
</evidence>
<evidence type="ECO:0000256" key="3">
    <source>
        <dbReference type="ARBA" id="ARBA00023186"/>
    </source>
</evidence>
<dbReference type="Pfam" id="PF02492">
    <property type="entry name" value="cobW"/>
    <property type="match status" value="1"/>
</dbReference>
<comment type="catalytic activity">
    <reaction evidence="5">
        <text>GTP + H2O = GDP + phosphate + H(+)</text>
        <dbReference type="Rhea" id="RHEA:19669"/>
        <dbReference type="ChEBI" id="CHEBI:15377"/>
        <dbReference type="ChEBI" id="CHEBI:15378"/>
        <dbReference type="ChEBI" id="CHEBI:37565"/>
        <dbReference type="ChEBI" id="CHEBI:43474"/>
        <dbReference type="ChEBI" id="CHEBI:58189"/>
    </reaction>
    <physiologicalReaction direction="left-to-right" evidence="5">
        <dbReference type="Rhea" id="RHEA:19670"/>
    </physiologicalReaction>
</comment>
<dbReference type="CDD" id="cd03112">
    <property type="entry name" value="CobW-like"/>
    <property type="match status" value="1"/>
</dbReference>
<evidence type="ECO:0000313" key="8">
    <source>
        <dbReference type="Proteomes" id="UP000682403"/>
    </source>
</evidence>
<gene>
    <name evidence="7" type="ORF">J9317_07955</name>
</gene>
<dbReference type="InterPro" id="IPR011629">
    <property type="entry name" value="CobW-like_C"/>
</dbReference>
<evidence type="ECO:0000259" key="6">
    <source>
        <dbReference type="SMART" id="SM00833"/>
    </source>
</evidence>
<dbReference type="InterPro" id="IPR051316">
    <property type="entry name" value="Zinc-reg_GTPase_activator"/>
</dbReference>
<keyword evidence="3" id="KW-0143">Chaperone</keyword>
<keyword evidence="8" id="KW-1185">Reference proteome</keyword>
<dbReference type="Gene3D" id="3.30.1220.10">
    <property type="entry name" value="CobW-like, C-terminal domain"/>
    <property type="match status" value="1"/>
</dbReference>
<comment type="caution">
    <text evidence="7">The sequence shown here is derived from an EMBL/GenBank/DDBJ whole genome shotgun (WGS) entry which is preliminary data.</text>
</comment>
<evidence type="ECO:0000256" key="2">
    <source>
        <dbReference type="ARBA" id="ARBA00022801"/>
    </source>
</evidence>
<dbReference type="EMBL" id="JAGVRK010000001">
    <property type="protein sequence ID" value="MBS2968689.1"/>
    <property type="molecule type" value="Genomic_DNA"/>
</dbReference>
<feature type="domain" description="CobW C-terminal" evidence="6">
    <location>
        <begin position="218"/>
        <end position="303"/>
    </location>
</feature>
<organism evidence="7 8">
    <name type="scientific">Metabacillus flavus</name>
    <dbReference type="NCBI Taxonomy" id="2823519"/>
    <lineage>
        <taxon>Bacteria</taxon>
        <taxon>Bacillati</taxon>
        <taxon>Bacillota</taxon>
        <taxon>Bacilli</taxon>
        <taxon>Bacillales</taxon>
        <taxon>Bacillaceae</taxon>
        <taxon>Metabacillus</taxon>
    </lineage>
</organism>
<dbReference type="Proteomes" id="UP000682403">
    <property type="component" value="Unassembled WGS sequence"/>
</dbReference>
<reference evidence="7 8" key="1">
    <citation type="submission" date="2021-04" db="EMBL/GenBank/DDBJ databases">
        <title>Metabacillus sp. strain KIGAM252 whole genome sequence.</title>
        <authorList>
            <person name="Seo M.-J."/>
            <person name="Cho E.-S."/>
            <person name="Hwang C.Y."/>
            <person name="Yoon D.J."/>
        </authorList>
    </citation>
    <scope>NUCLEOTIDE SEQUENCE [LARGE SCALE GENOMIC DNA]</scope>
    <source>
        <strain evidence="7 8">KIGAM252</strain>
    </source>
</reference>
<evidence type="ECO:0000313" key="7">
    <source>
        <dbReference type="EMBL" id="MBS2968689.1"/>
    </source>
</evidence>
<proteinExistence type="inferred from homology"/>
<evidence type="ECO:0000256" key="5">
    <source>
        <dbReference type="ARBA" id="ARBA00049117"/>
    </source>
</evidence>